<proteinExistence type="predicted"/>
<evidence type="ECO:0000313" key="2">
    <source>
        <dbReference type="Proteomes" id="UP000034156"/>
    </source>
</evidence>
<reference evidence="1 2" key="2">
    <citation type="journal article" date="2016" name="Genome Announc.">
        <title>Genome Sequence of Nitrosomonas communis Strain Nm2, a Mesophilic Ammonia-Oxidizing Bacterium Isolated from Mediterranean Soil.</title>
        <authorList>
            <person name="Kozlowski J.A."/>
            <person name="Kits K.D."/>
            <person name="Stein L.Y."/>
        </authorList>
    </citation>
    <scope>NUCLEOTIDE SEQUENCE [LARGE SCALE GENOMIC DNA]</scope>
    <source>
        <strain evidence="1 2">Nm2</strain>
    </source>
</reference>
<dbReference type="RefSeq" id="WP_046848759.1">
    <property type="nucleotide sequence ID" value="NZ_CP011451.1"/>
</dbReference>
<dbReference type="Proteomes" id="UP000034156">
    <property type="component" value="Chromosome"/>
</dbReference>
<evidence type="ECO:0000313" key="1">
    <source>
        <dbReference type="EMBL" id="AKH36656.1"/>
    </source>
</evidence>
<dbReference type="PATRIC" id="fig|44574.3.peg.152"/>
<organism evidence="1 2">
    <name type="scientific">Nitrosomonas communis</name>
    <dbReference type="NCBI Taxonomy" id="44574"/>
    <lineage>
        <taxon>Bacteria</taxon>
        <taxon>Pseudomonadati</taxon>
        <taxon>Pseudomonadota</taxon>
        <taxon>Betaproteobacteria</taxon>
        <taxon>Nitrosomonadales</taxon>
        <taxon>Nitrosomonadaceae</taxon>
        <taxon>Nitrosomonas</taxon>
    </lineage>
</organism>
<dbReference type="OrthoDB" id="9932160at2"/>
<dbReference type="AlphaFoldDB" id="A0A0F7KAS4"/>
<keyword evidence="2" id="KW-1185">Reference proteome</keyword>
<gene>
    <name evidence="1" type="ORF">AAW31_00605</name>
</gene>
<accession>A0A0F7KAS4</accession>
<sequence length="94" mass="10488">MHFTVKAIAMRIRVRASYHTQYIAVALVTPIQVPASWLTKLIAKVIAMPIPVHVSHRTHPIAAVLATPIHLLARVQGRLTVKTAFMQTRKHVPV</sequence>
<dbReference type="EMBL" id="CP011451">
    <property type="protein sequence ID" value="AKH36656.1"/>
    <property type="molecule type" value="Genomic_DNA"/>
</dbReference>
<name>A0A0F7KAS4_9PROT</name>
<protein>
    <submittedName>
        <fullName evidence="1">Uncharacterized protein</fullName>
    </submittedName>
</protein>
<dbReference type="KEGG" id="nco:AAW31_00605"/>
<reference evidence="2" key="1">
    <citation type="submission" date="2015-05" db="EMBL/GenBank/DDBJ databases">
        <title>Draft genome of Nitrosomonas communis strain Nm2.</title>
        <authorList>
            <person name="Kozlowski J.A."/>
            <person name="Kits K.D."/>
            <person name="Stein L.Y."/>
        </authorList>
    </citation>
    <scope>NUCLEOTIDE SEQUENCE [LARGE SCALE GENOMIC DNA]</scope>
    <source>
        <strain evidence="2">Nm2</strain>
    </source>
</reference>